<protein>
    <submittedName>
        <fullName evidence="2">Uncharacterized protein</fullName>
    </submittedName>
</protein>
<evidence type="ECO:0000313" key="3">
    <source>
        <dbReference type="Proteomes" id="UP000287651"/>
    </source>
</evidence>
<accession>A0A426Z3J5</accession>
<reference evidence="2 3" key="1">
    <citation type="journal article" date="2014" name="Agronomy (Basel)">
        <title>A Draft Genome Sequence for Ensete ventricosum, the Drought-Tolerant Tree Against Hunger.</title>
        <authorList>
            <person name="Harrison J."/>
            <person name="Moore K.A."/>
            <person name="Paszkiewicz K."/>
            <person name="Jones T."/>
            <person name="Grant M."/>
            <person name="Ambacheew D."/>
            <person name="Muzemil S."/>
            <person name="Studholme D.J."/>
        </authorList>
    </citation>
    <scope>NUCLEOTIDE SEQUENCE [LARGE SCALE GENOMIC DNA]</scope>
</reference>
<feature type="region of interest" description="Disordered" evidence="1">
    <location>
        <begin position="1"/>
        <end position="70"/>
    </location>
</feature>
<organism evidence="2 3">
    <name type="scientific">Ensete ventricosum</name>
    <name type="common">Abyssinian banana</name>
    <name type="synonym">Musa ensete</name>
    <dbReference type="NCBI Taxonomy" id="4639"/>
    <lineage>
        <taxon>Eukaryota</taxon>
        <taxon>Viridiplantae</taxon>
        <taxon>Streptophyta</taxon>
        <taxon>Embryophyta</taxon>
        <taxon>Tracheophyta</taxon>
        <taxon>Spermatophyta</taxon>
        <taxon>Magnoliopsida</taxon>
        <taxon>Liliopsida</taxon>
        <taxon>Zingiberales</taxon>
        <taxon>Musaceae</taxon>
        <taxon>Ensete</taxon>
    </lineage>
</organism>
<comment type="caution">
    <text evidence="2">The sequence shown here is derived from an EMBL/GenBank/DDBJ whole genome shotgun (WGS) entry which is preliminary data.</text>
</comment>
<gene>
    <name evidence="2" type="ORF">B296_00046531</name>
</gene>
<dbReference type="EMBL" id="AMZH03008635">
    <property type="protein sequence ID" value="RRT58532.1"/>
    <property type="molecule type" value="Genomic_DNA"/>
</dbReference>
<dbReference type="AlphaFoldDB" id="A0A426Z3J5"/>
<sequence>LTKEKPTNARFISCRAESSPLDSKRKHGHLVPNARSKQRNNATIRCLHRAKPSLVHPPKRDGELGIEEPIPGHADAAVEPVDLAHQTIVDVLSHRCGNLPLFPRHLPRSRDRGFGFGSSLAM</sequence>
<evidence type="ECO:0000313" key="2">
    <source>
        <dbReference type="EMBL" id="RRT58532.1"/>
    </source>
</evidence>
<evidence type="ECO:0000256" key="1">
    <source>
        <dbReference type="SAM" id="MobiDB-lite"/>
    </source>
</evidence>
<feature type="non-terminal residue" evidence="2">
    <location>
        <position position="1"/>
    </location>
</feature>
<dbReference type="Proteomes" id="UP000287651">
    <property type="component" value="Unassembled WGS sequence"/>
</dbReference>
<proteinExistence type="predicted"/>
<name>A0A426Z3J5_ENSVE</name>